<protein>
    <submittedName>
        <fullName evidence="1">Thymidylate synthase complementing protein</fullName>
    </submittedName>
</protein>
<sequence length="226" mass="25693">MGKVTINSNTIKNPITLIGEMAGPCYGTDTSDPEKNYKRGLSCIKDGHFRTIEFGVVFFTLEGYSAKVIREYYTHIGGAPTRLQASTRYIKYQDFDYIVPPKIAANEDAKQMYDACMKAIAEATTYMQKECGIPQEDANMVLPLGMTTTVSCCFNSRTLMAMAEQRLCARAYWEFRQLMKDIIEALSEYSDEWKTICDMFFKCKCDKAGYCLEHKSCGKYPKKVID</sequence>
<dbReference type="EMBL" id="BK015962">
    <property type="protein sequence ID" value="DAF87280.1"/>
    <property type="molecule type" value="Genomic_DNA"/>
</dbReference>
<dbReference type="InterPro" id="IPR003669">
    <property type="entry name" value="Thymidylate_synthase_ThyX"/>
</dbReference>
<dbReference type="Gene3D" id="3.30.1360.170">
    <property type="match status" value="1"/>
</dbReference>
<dbReference type="GO" id="GO:0004799">
    <property type="term" value="F:thymidylate synthase activity"/>
    <property type="evidence" value="ECO:0007669"/>
    <property type="project" value="TreeGrafter"/>
</dbReference>
<dbReference type="PROSITE" id="PS51331">
    <property type="entry name" value="THYX"/>
    <property type="match status" value="1"/>
</dbReference>
<reference evidence="1" key="1">
    <citation type="journal article" date="2021" name="Proc. Natl. Acad. Sci. U.S.A.">
        <title>A Catalog of Tens of Thousands of Viruses from Human Metagenomes Reveals Hidden Associations with Chronic Diseases.</title>
        <authorList>
            <person name="Tisza M.J."/>
            <person name="Buck C.B."/>
        </authorList>
    </citation>
    <scope>NUCLEOTIDE SEQUENCE</scope>
    <source>
        <strain evidence="1">CtnPP24</strain>
    </source>
</reference>
<name>A0A8S5TYJ6_9CAUD</name>
<accession>A0A8S5TYJ6</accession>
<dbReference type="GO" id="GO:0070402">
    <property type="term" value="F:NADPH binding"/>
    <property type="evidence" value="ECO:0007669"/>
    <property type="project" value="TreeGrafter"/>
</dbReference>
<dbReference type="SUPFAM" id="SSF69796">
    <property type="entry name" value="Thymidylate synthase-complementing protein Thy1"/>
    <property type="match status" value="1"/>
</dbReference>
<dbReference type="Pfam" id="PF02511">
    <property type="entry name" value="Thy1"/>
    <property type="match status" value="1"/>
</dbReference>
<evidence type="ECO:0000313" key="1">
    <source>
        <dbReference type="EMBL" id="DAF87280.1"/>
    </source>
</evidence>
<dbReference type="CDD" id="cd20175">
    <property type="entry name" value="ThyX"/>
    <property type="match status" value="1"/>
</dbReference>
<dbReference type="PANTHER" id="PTHR34934:SF1">
    <property type="entry name" value="FLAVIN-DEPENDENT THYMIDYLATE SYNTHASE"/>
    <property type="match status" value="1"/>
</dbReference>
<dbReference type="InterPro" id="IPR036098">
    <property type="entry name" value="Thymidylate_synthase_ThyX_sf"/>
</dbReference>
<proteinExistence type="predicted"/>
<dbReference type="PANTHER" id="PTHR34934">
    <property type="entry name" value="FLAVIN-DEPENDENT THYMIDYLATE SYNTHASE"/>
    <property type="match status" value="1"/>
</dbReference>
<dbReference type="GO" id="GO:0050797">
    <property type="term" value="F:thymidylate synthase (FAD) activity"/>
    <property type="evidence" value="ECO:0007669"/>
    <property type="project" value="InterPro"/>
</dbReference>
<organism evidence="1">
    <name type="scientific">Siphoviridae sp. ctnPP24</name>
    <dbReference type="NCBI Taxonomy" id="2825662"/>
    <lineage>
        <taxon>Viruses</taxon>
        <taxon>Duplodnaviria</taxon>
        <taxon>Heunggongvirae</taxon>
        <taxon>Uroviricota</taxon>
        <taxon>Caudoviricetes</taxon>
    </lineage>
</organism>
<dbReference type="GO" id="GO:0050660">
    <property type="term" value="F:flavin adenine dinucleotide binding"/>
    <property type="evidence" value="ECO:0007669"/>
    <property type="project" value="InterPro"/>
</dbReference>
<dbReference type="GO" id="GO:0006231">
    <property type="term" value="P:dTMP biosynthetic process"/>
    <property type="evidence" value="ECO:0007669"/>
    <property type="project" value="InterPro"/>
</dbReference>